<dbReference type="Proteomes" id="UP001518872">
    <property type="component" value="Unassembled WGS sequence"/>
</dbReference>
<evidence type="ECO:0000256" key="4">
    <source>
        <dbReference type="ARBA" id="ARBA00023136"/>
    </source>
</evidence>
<keyword evidence="7" id="KW-1185">Reference proteome</keyword>
<reference evidence="6 7" key="1">
    <citation type="submission" date="2021-02" db="EMBL/GenBank/DDBJ databases">
        <authorList>
            <person name="Ra J.-S."/>
        </authorList>
    </citation>
    <scope>NUCLEOTIDE SEQUENCE [LARGE SCALE GENOMIC DNA]</scope>
    <source>
        <strain evidence="6 7">MMS20-R1-14</strain>
    </source>
</reference>
<feature type="transmembrane region" description="Helical" evidence="5">
    <location>
        <begin position="71"/>
        <end position="92"/>
    </location>
</feature>
<comment type="subcellular location">
    <subcellularLocation>
        <location evidence="1">Membrane</location>
        <topology evidence="1">Multi-pass membrane protein</topology>
    </subcellularLocation>
</comment>
<comment type="caution">
    <text evidence="6">The sequence shown here is derived from an EMBL/GenBank/DDBJ whole genome shotgun (WGS) entry which is preliminary data.</text>
</comment>
<organism evidence="6 7">
    <name type="scientific">Micromonospora humida</name>
    <dbReference type="NCBI Taxonomy" id="2809018"/>
    <lineage>
        <taxon>Bacteria</taxon>
        <taxon>Bacillati</taxon>
        <taxon>Actinomycetota</taxon>
        <taxon>Actinomycetes</taxon>
        <taxon>Micromonosporales</taxon>
        <taxon>Micromonosporaceae</taxon>
        <taxon>Micromonospora</taxon>
    </lineage>
</organism>
<dbReference type="EMBL" id="JAFEUC010000001">
    <property type="protein sequence ID" value="MBM7074766.1"/>
    <property type="molecule type" value="Genomic_DNA"/>
</dbReference>
<dbReference type="Pfam" id="PF13564">
    <property type="entry name" value="DoxX_2"/>
    <property type="match status" value="1"/>
</dbReference>
<keyword evidence="4 5" id="KW-0472">Membrane</keyword>
<protein>
    <submittedName>
        <fullName evidence="6">DoxX family protein</fullName>
    </submittedName>
</protein>
<keyword evidence="2 5" id="KW-0812">Transmembrane</keyword>
<evidence type="ECO:0000313" key="6">
    <source>
        <dbReference type="EMBL" id="MBM7074766.1"/>
    </source>
</evidence>
<proteinExistence type="predicted"/>
<evidence type="ECO:0000313" key="7">
    <source>
        <dbReference type="Proteomes" id="UP001518872"/>
    </source>
</evidence>
<dbReference type="InterPro" id="IPR032808">
    <property type="entry name" value="DoxX"/>
</dbReference>
<feature type="transmembrane region" description="Helical" evidence="5">
    <location>
        <begin position="99"/>
        <end position="118"/>
    </location>
</feature>
<feature type="transmembrane region" description="Helical" evidence="5">
    <location>
        <begin position="6"/>
        <end position="25"/>
    </location>
</feature>
<evidence type="ECO:0000256" key="5">
    <source>
        <dbReference type="SAM" id="Phobius"/>
    </source>
</evidence>
<evidence type="ECO:0000256" key="3">
    <source>
        <dbReference type="ARBA" id="ARBA00022989"/>
    </source>
</evidence>
<accession>A0ABS2IK78</accession>
<keyword evidence="3 5" id="KW-1133">Transmembrane helix</keyword>
<sequence>MNMFLWIVQILLAALFAGAGLTKLIQPKEKLLDRMAWVRTTPPLQVKALGAAEVLAALGLVLPGLTGIATVLTPLAAVGLVIVMVGAVVVHARAKEHPGTAMTVVLLVLAAIVAWGRFGPYPL</sequence>
<evidence type="ECO:0000256" key="1">
    <source>
        <dbReference type="ARBA" id="ARBA00004141"/>
    </source>
</evidence>
<name>A0ABS2IK78_9ACTN</name>
<gene>
    <name evidence="6" type="ORF">JQX11_00145</name>
</gene>
<evidence type="ECO:0000256" key="2">
    <source>
        <dbReference type="ARBA" id="ARBA00022692"/>
    </source>
</evidence>